<accession>A0A3N0VA98</accession>
<dbReference type="Proteomes" id="UP000282106">
    <property type="component" value="Unassembled WGS sequence"/>
</dbReference>
<keyword evidence="2" id="KW-1185">Reference proteome</keyword>
<dbReference type="EMBL" id="RJVO01000004">
    <property type="protein sequence ID" value="ROH89531.1"/>
    <property type="molecule type" value="Genomic_DNA"/>
</dbReference>
<name>A0A3N0VA98_9GAMM</name>
<evidence type="ECO:0000313" key="2">
    <source>
        <dbReference type="Proteomes" id="UP000282106"/>
    </source>
</evidence>
<proteinExistence type="predicted"/>
<reference evidence="1 2" key="1">
    <citation type="submission" date="2018-10" db="EMBL/GenBank/DDBJ databases">
        <authorList>
            <person name="Chen W.-M."/>
        </authorList>
    </citation>
    <scope>NUCLEOTIDE SEQUENCE [LARGE SCALE GENOMIC DNA]</scope>
    <source>
        <strain evidence="1 2">THS-13</strain>
    </source>
</reference>
<dbReference type="AlphaFoldDB" id="A0A3N0VA98"/>
<organism evidence="1 2">
    <name type="scientific">Stagnimonas aquatica</name>
    <dbReference type="NCBI Taxonomy" id="2689987"/>
    <lineage>
        <taxon>Bacteria</taxon>
        <taxon>Pseudomonadati</taxon>
        <taxon>Pseudomonadota</taxon>
        <taxon>Gammaproteobacteria</taxon>
        <taxon>Nevskiales</taxon>
        <taxon>Nevskiaceae</taxon>
        <taxon>Stagnimonas</taxon>
    </lineage>
</organism>
<gene>
    <name evidence="1" type="ORF">ED208_10390</name>
</gene>
<evidence type="ECO:0000313" key="1">
    <source>
        <dbReference type="EMBL" id="ROH89531.1"/>
    </source>
</evidence>
<comment type="caution">
    <text evidence="1">The sequence shown here is derived from an EMBL/GenBank/DDBJ whole genome shotgun (WGS) entry which is preliminary data.</text>
</comment>
<dbReference type="InParanoid" id="A0A3N0VA98"/>
<protein>
    <submittedName>
        <fullName evidence="1">Uncharacterized protein</fullName>
    </submittedName>
</protein>
<sequence>MSLNFIRIAKDIGSNFLAVFILGFDADNRDAFIFDIHSSSWGVLIPVGVKKLFGGYSTMLDDVVNDCLSTLARDPFGSF</sequence>